<evidence type="ECO:0000313" key="2">
    <source>
        <dbReference type="Proteomes" id="UP000649617"/>
    </source>
</evidence>
<protein>
    <submittedName>
        <fullName evidence="1">Uncharacterized protein</fullName>
    </submittedName>
</protein>
<sequence>TRSWRHLQKMVVFPYEELKELLGLAFDHCEIVANALSVPVSWVLMAEISTVLHEGRQRVRRCVHAVQGPDMVGQPTMKGRPRDAQTGLTQLLGPHEAGTFSNGPEELLRMHGPADSNVGSINKNRGAILGADSYANNFSKRTATVKNSNKQPSLPASFTVTLSQTMRSVSCVINPWWPPDCSASHCINTPPSAMKAAARDRFCASDMRPITPSIEPEEKPMWNSPGGVYRGRLMSGRSPGFSFPSACC</sequence>
<accession>A0A812QPN2</accession>
<reference evidence="1" key="1">
    <citation type="submission" date="2021-02" db="EMBL/GenBank/DDBJ databases">
        <authorList>
            <person name="Dougan E. K."/>
            <person name="Rhodes N."/>
            <person name="Thang M."/>
            <person name="Chan C."/>
        </authorList>
    </citation>
    <scope>NUCLEOTIDE SEQUENCE</scope>
</reference>
<gene>
    <name evidence="1" type="ORF">SPIL2461_LOCUS9793</name>
</gene>
<organism evidence="1 2">
    <name type="scientific">Symbiodinium pilosum</name>
    <name type="common">Dinoflagellate</name>
    <dbReference type="NCBI Taxonomy" id="2952"/>
    <lineage>
        <taxon>Eukaryota</taxon>
        <taxon>Sar</taxon>
        <taxon>Alveolata</taxon>
        <taxon>Dinophyceae</taxon>
        <taxon>Suessiales</taxon>
        <taxon>Symbiodiniaceae</taxon>
        <taxon>Symbiodinium</taxon>
    </lineage>
</organism>
<evidence type="ECO:0000313" key="1">
    <source>
        <dbReference type="EMBL" id="CAE7397577.1"/>
    </source>
</evidence>
<proteinExistence type="predicted"/>
<dbReference type="Proteomes" id="UP000649617">
    <property type="component" value="Unassembled WGS sequence"/>
</dbReference>
<dbReference type="EMBL" id="CAJNIZ010017367">
    <property type="protein sequence ID" value="CAE7397577.1"/>
    <property type="molecule type" value="Genomic_DNA"/>
</dbReference>
<feature type="non-terminal residue" evidence="1">
    <location>
        <position position="248"/>
    </location>
</feature>
<dbReference type="AlphaFoldDB" id="A0A812QPN2"/>
<comment type="caution">
    <text evidence="1">The sequence shown here is derived from an EMBL/GenBank/DDBJ whole genome shotgun (WGS) entry which is preliminary data.</text>
</comment>
<name>A0A812QPN2_SYMPI</name>
<keyword evidence="2" id="KW-1185">Reference proteome</keyword>